<keyword evidence="3" id="KW-0285">Flavoprotein</keyword>
<proteinExistence type="inferred from homology"/>
<evidence type="ECO:0000256" key="3">
    <source>
        <dbReference type="ARBA" id="ARBA00022630"/>
    </source>
</evidence>
<evidence type="ECO:0000259" key="6">
    <source>
        <dbReference type="Pfam" id="PF01266"/>
    </source>
</evidence>
<dbReference type="RefSeq" id="WP_283426306.1">
    <property type="nucleotide sequence ID" value="NZ_FXTY01000004.1"/>
</dbReference>
<dbReference type="PANTHER" id="PTHR11985:SF15">
    <property type="entry name" value="GLYCEROL-3-PHOSPHATE DEHYDROGENASE, MITOCHONDRIAL"/>
    <property type="match status" value="1"/>
</dbReference>
<evidence type="ECO:0000313" key="8">
    <source>
        <dbReference type="EMBL" id="SMP23437.1"/>
    </source>
</evidence>
<evidence type="ECO:0000256" key="2">
    <source>
        <dbReference type="ARBA" id="ARBA00007330"/>
    </source>
</evidence>
<accession>A0ABY1P132</accession>
<evidence type="ECO:0000256" key="1">
    <source>
        <dbReference type="ARBA" id="ARBA00001974"/>
    </source>
</evidence>
<dbReference type="PANTHER" id="PTHR11985">
    <property type="entry name" value="GLYCEROL-3-PHOSPHATE DEHYDROGENASE"/>
    <property type="match status" value="1"/>
</dbReference>
<dbReference type="Gene3D" id="3.50.50.60">
    <property type="entry name" value="FAD/NAD(P)-binding domain"/>
    <property type="match status" value="1"/>
</dbReference>
<dbReference type="InterPro" id="IPR036188">
    <property type="entry name" value="FAD/NAD-bd_sf"/>
</dbReference>
<evidence type="ECO:0000259" key="7">
    <source>
        <dbReference type="Pfam" id="PF16901"/>
    </source>
</evidence>
<sequence length="574" mass="62532">MSDARQNNLALIKDNNAFDVVVVGGGVNGIGVYRDLSLQGLRVLLVEKNDFASGCSAAPSRMIHGGLRYLENGEFDLVRESLLERDALLRNAPHMVKPLPTVIPITSLFSGMLNSAASFLGRQGKPSSRGALPIKLGLGLYDWVTRKSRAVPRHAFFGGAETRRRWPDITAQAKCSAVYYDAWISHPERLCLEMISDVGEAAPHCVALNYAELQKSGDTYTLTCQRSGKSLDIKPRTIVHATGAWLDKSVSNLAGAPEKKMVAGTKGSHLIIDNPALEKALGGHMAYFENADGRVCIVFPYQGKVLAGSTDIRVEEAARVRCEADELNYILDSLRLVFPNIEMSATDVVFSYSGIRPLPQSTQEFTGRISRGHDVKVLPGDVPQFCMVGGKWTTFRAFAEQTADMVLQELGKPRRRDTRNLAIGGGKGYSEQSEVLTQALQHRFAISSDRARHLMSHYGSAAASVQAFCTSLGGDVSLGEGVQYSKAEIRRLITDEHVQTLADIALRRTSLAITGQISLGLIGGLAQVLSEELSLSAAETTAQKNQLIEELSDFYGVTPQMLAERTKQWSMKCA</sequence>
<dbReference type="PRINTS" id="PR01001">
    <property type="entry name" value="FADG3PDH"/>
</dbReference>
<comment type="cofactor">
    <cofactor evidence="1">
        <name>FAD</name>
        <dbReference type="ChEBI" id="CHEBI:57692"/>
    </cofactor>
</comment>
<gene>
    <name evidence="8" type="ORF">SAMN06265373_104366</name>
</gene>
<protein>
    <submittedName>
        <fullName evidence="8">Glycerol-3-phosphate dehydrogenase</fullName>
    </submittedName>
</protein>
<dbReference type="Pfam" id="PF16901">
    <property type="entry name" value="DAO_C"/>
    <property type="match status" value="1"/>
</dbReference>
<keyword evidence="5" id="KW-0560">Oxidoreductase</keyword>
<feature type="domain" description="Alpha-glycerophosphate oxidase C-terminal" evidence="7">
    <location>
        <begin position="418"/>
        <end position="539"/>
    </location>
</feature>
<feature type="domain" description="FAD dependent oxidoreductase" evidence="6">
    <location>
        <begin position="19"/>
        <end position="377"/>
    </location>
</feature>
<dbReference type="Pfam" id="PF01266">
    <property type="entry name" value="DAO"/>
    <property type="match status" value="1"/>
</dbReference>
<dbReference type="Proteomes" id="UP001157961">
    <property type="component" value="Unassembled WGS sequence"/>
</dbReference>
<organism evidence="8 9">
    <name type="scientific">Shimia sagamensis</name>
    <dbReference type="NCBI Taxonomy" id="1566352"/>
    <lineage>
        <taxon>Bacteria</taxon>
        <taxon>Pseudomonadati</taxon>
        <taxon>Pseudomonadota</taxon>
        <taxon>Alphaproteobacteria</taxon>
        <taxon>Rhodobacterales</taxon>
        <taxon>Roseobacteraceae</taxon>
    </lineage>
</organism>
<reference evidence="8 9" key="1">
    <citation type="submission" date="2017-05" db="EMBL/GenBank/DDBJ databases">
        <authorList>
            <person name="Varghese N."/>
            <person name="Submissions S."/>
        </authorList>
    </citation>
    <scope>NUCLEOTIDE SEQUENCE [LARGE SCALE GENOMIC DNA]</scope>
    <source>
        <strain evidence="8 9">DSM 29734</strain>
    </source>
</reference>
<evidence type="ECO:0000313" key="9">
    <source>
        <dbReference type="Proteomes" id="UP001157961"/>
    </source>
</evidence>
<dbReference type="EMBL" id="FXTY01000004">
    <property type="protein sequence ID" value="SMP23437.1"/>
    <property type="molecule type" value="Genomic_DNA"/>
</dbReference>
<evidence type="ECO:0000256" key="4">
    <source>
        <dbReference type="ARBA" id="ARBA00022827"/>
    </source>
</evidence>
<comment type="similarity">
    <text evidence="2">Belongs to the FAD-dependent glycerol-3-phosphate dehydrogenase family.</text>
</comment>
<dbReference type="InterPro" id="IPR000447">
    <property type="entry name" value="G3P_DH_FAD-dep"/>
</dbReference>
<dbReference type="InterPro" id="IPR006076">
    <property type="entry name" value="FAD-dep_OxRdtase"/>
</dbReference>
<dbReference type="Gene3D" id="3.30.9.10">
    <property type="entry name" value="D-Amino Acid Oxidase, subunit A, domain 2"/>
    <property type="match status" value="1"/>
</dbReference>
<dbReference type="InterPro" id="IPR031656">
    <property type="entry name" value="DAO_C"/>
</dbReference>
<name>A0ABY1P132_9RHOB</name>
<dbReference type="Gene3D" id="1.10.8.870">
    <property type="entry name" value="Alpha-glycerophosphate oxidase, cap domain"/>
    <property type="match status" value="1"/>
</dbReference>
<dbReference type="SUPFAM" id="SSF51905">
    <property type="entry name" value="FAD/NAD(P)-binding domain"/>
    <property type="match status" value="1"/>
</dbReference>
<comment type="caution">
    <text evidence="8">The sequence shown here is derived from an EMBL/GenBank/DDBJ whole genome shotgun (WGS) entry which is preliminary data.</text>
</comment>
<keyword evidence="9" id="KW-1185">Reference proteome</keyword>
<evidence type="ECO:0000256" key="5">
    <source>
        <dbReference type="ARBA" id="ARBA00023002"/>
    </source>
</evidence>
<dbReference type="InterPro" id="IPR038299">
    <property type="entry name" value="DAO_C_sf"/>
</dbReference>
<keyword evidence="4" id="KW-0274">FAD</keyword>